<gene>
    <name evidence="11" type="ORF">CCH79_00012714</name>
</gene>
<dbReference type="Gene3D" id="3.30.70.330">
    <property type="match status" value="1"/>
</dbReference>
<dbReference type="STRING" id="33528.ENSGAFP00000016476"/>
<evidence type="ECO:0000259" key="10">
    <source>
        <dbReference type="PROSITE" id="PS50102"/>
    </source>
</evidence>
<evidence type="ECO:0000256" key="4">
    <source>
        <dbReference type="ARBA" id="ARBA00023015"/>
    </source>
</evidence>
<proteinExistence type="predicted"/>
<evidence type="ECO:0000256" key="1">
    <source>
        <dbReference type="ARBA" id="ARBA00004123"/>
    </source>
</evidence>
<dbReference type="GO" id="GO:0045944">
    <property type="term" value="P:positive regulation of transcription by RNA polymerase II"/>
    <property type="evidence" value="ECO:0007669"/>
    <property type="project" value="TreeGrafter"/>
</dbReference>
<feature type="compositionally biased region" description="Basic and acidic residues" evidence="9">
    <location>
        <begin position="903"/>
        <end position="919"/>
    </location>
</feature>
<feature type="compositionally biased region" description="Basic and acidic residues" evidence="9">
    <location>
        <begin position="289"/>
        <end position="298"/>
    </location>
</feature>
<evidence type="ECO:0000256" key="2">
    <source>
        <dbReference type="ARBA" id="ARBA00022553"/>
    </source>
</evidence>
<feature type="region of interest" description="Disordered" evidence="9">
    <location>
        <begin position="392"/>
        <end position="665"/>
    </location>
</feature>
<accession>A0A315V0P1</accession>
<evidence type="ECO:0000256" key="8">
    <source>
        <dbReference type="PROSITE-ProRule" id="PRU00176"/>
    </source>
</evidence>
<keyword evidence="7" id="KW-0539">Nucleus</keyword>
<dbReference type="GO" id="GO:0005634">
    <property type="term" value="C:nucleus"/>
    <property type="evidence" value="ECO:0007669"/>
    <property type="project" value="UniProtKB-SubCell"/>
</dbReference>
<keyword evidence="2" id="KW-0597">Phosphoprotein</keyword>
<evidence type="ECO:0000313" key="11">
    <source>
        <dbReference type="EMBL" id="PWA16862.1"/>
    </source>
</evidence>
<feature type="compositionally biased region" description="Basic residues" evidence="9">
    <location>
        <begin position="877"/>
        <end position="890"/>
    </location>
</feature>
<comment type="subcellular location">
    <subcellularLocation>
        <location evidence="1">Nucleus</location>
    </subcellularLocation>
</comment>
<feature type="compositionally biased region" description="Basic and acidic residues" evidence="9">
    <location>
        <begin position="750"/>
        <end position="767"/>
    </location>
</feature>
<feature type="region of interest" description="Disordered" evidence="9">
    <location>
        <begin position="216"/>
        <end position="255"/>
    </location>
</feature>
<dbReference type="SUPFAM" id="SSF54928">
    <property type="entry name" value="RNA-binding domain, RBD"/>
    <property type="match status" value="1"/>
</dbReference>
<feature type="compositionally biased region" description="Low complexity" evidence="9">
    <location>
        <begin position="829"/>
        <end position="842"/>
    </location>
</feature>
<feature type="compositionally biased region" description="Basic residues" evidence="9">
    <location>
        <begin position="816"/>
        <end position="826"/>
    </location>
</feature>
<dbReference type="GO" id="GO:0003712">
    <property type="term" value="F:transcription coregulator activity"/>
    <property type="evidence" value="ECO:0007669"/>
    <property type="project" value="InterPro"/>
</dbReference>
<feature type="region of interest" description="Disordered" evidence="9">
    <location>
        <begin position="744"/>
        <end position="919"/>
    </location>
</feature>
<dbReference type="GO" id="GO:0003723">
    <property type="term" value="F:RNA binding"/>
    <property type="evidence" value="ECO:0007669"/>
    <property type="project" value="UniProtKB-UniRule"/>
</dbReference>
<dbReference type="SMART" id="SM00360">
    <property type="entry name" value="RRM"/>
    <property type="match status" value="1"/>
</dbReference>
<dbReference type="PROSITE" id="PS50102">
    <property type="entry name" value="RRM"/>
    <property type="match status" value="1"/>
</dbReference>
<keyword evidence="5" id="KW-0010">Activator</keyword>
<feature type="region of interest" description="Disordered" evidence="9">
    <location>
        <begin position="103"/>
        <end position="151"/>
    </location>
</feature>
<comment type="caution">
    <text evidence="11">The sequence shown here is derived from an EMBL/GenBank/DDBJ whole genome shotgun (WGS) entry which is preliminary data.</text>
</comment>
<keyword evidence="12" id="KW-1185">Reference proteome</keyword>
<feature type="region of interest" description="Disordered" evidence="9">
    <location>
        <begin position="279"/>
        <end position="336"/>
    </location>
</feature>
<dbReference type="InterPro" id="IPR035979">
    <property type="entry name" value="RBD_domain_sf"/>
</dbReference>
<dbReference type="InterPro" id="IPR034605">
    <property type="entry name" value="PGC-1"/>
</dbReference>
<evidence type="ECO:0000256" key="9">
    <source>
        <dbReference type="SAM" id="MobiDB-lite"/>
    </source>
</evidence>
<reference evidence="11 12" key="1">
    <citation type="journal article" date="2018" name="G3 (Bethesda)">
        <title>A High-Quality Reference Genome for the Invasive Mosquitofish Gambusia affinis Using a Chicago Library.</title>
        <authorList>
            <person name="Hoffberg S.L."/>
            <person name="Troendle N.J."/>
            <person name="Glenn T.C."/>
            <person name="Mahmud O."/>
            <person name="Louha S."/>
            <person name="Chalopin D."/>
            <person name="Bennetzen J.L."/>
            <person name="Mauricio R."/>
        </authorList>
    </citation>
    <scope>NUCLEOTIDE SEQUENCE [LARGE SCALE GENOMIC DNA]</scope>
    <source>
        <strain evidence="11">NE01/NJP1002.9</strain>
        <tissue evidence="11">Muscle</tissue>
    </source>
</reference>
<keyword evidence="6" id="KW-0804">Transcription</keyword>
<dbReference type="PANTHER" id="PTHR15528">
    <property type="entry name" value="PEROXISOME PROLIFERATOR ACTIVATED RECEPTOR GAMMA COACTIVATOR 1 PGC-1 -RELATED"/>
    <property type="match status" value="1"/>
</dbReference>
<evidence type="ECO:0000256" key="6">
    <source>
        <dbReference type="ARBA" id="ARBA00023163"/>
    </source>
</evidence>
<dbReference type="PANTHER" id="PTHR15528:SF5">
    <property type="entry name" value="PEROXISOME PROLIFERATOR-ACTIVATED RECEPTOR GAMMA COACTIVATOR-RELATED PROTEIN 1"/>
    <property type="match status" value="1"/>
</dbReference>
<feature type="compositionally biased region" description="Basic and acidic residues" evidence="9">
    <location>
        <begin position="103"/>
        <end position="113"/>
    </location>
</feature>
<dbReference type="Proteomes" id="UP000250572">
    <property type="component" value="Unassembled WGS sequence"/>
</dbReference>
<name>A0A315V0P1_GAMAF</name>
<keyword evidence="3 8" id="KW-0694">RNA-binding</keyword>
<dbReference type="EMBL" id="NHOQ01002459">
    <property type="protein sequence ID" value="PWA16862.1"/>
    <property type="molecule type" value="Genomic_DNA"/>
</dbReference>
<dbReference type="AlphaFoldDB" id="A0A315V0P1"/>
<feature type="non-terminal residue" evidence="11">
    <location>
        <position position="1055"/>
    </location>
</feature>
<evidence type="ECO:0000256" key="3">
    <source>
        <dbReference type="ARBA" id="ARBA00022884"/>
    </source>
</evidence>
<feature type="compositionally biased region" description="Basic and acidic residues" evidence="9">
    <location>
        <begin position="318"/>
        <end position="327"/>
    </location>
</feature>
<organism evidence="11 12">
    <name type="scientific">Gambusia affinis</name>
    <name type="common">Western mosquitofish</name>
    <name type="synonym">Heterandria affinis</name>
    <dbReference type="NCBI Taxonomy" id="33528"/>
    <lineage>
        <taxon>Eukaryota</taxon>
        <taxon>Metazoa</taxon>
        <taxon>Chordata</taxon>
        <taxon>Craniata</taxon>
        <taxon>Vertebrata</taxon>
        <taxon>Euteleostomi</taxon>
        <taxon>Actinopterygii</taxon>
        <taxon>Neopterygii</taxon>
        <taxon>Teleostei</taxon>
        <taxon>Neoteleostei</taxon>
        <taxon>Acanthomorphata</taxon>
        <taxon>Ovalentaria</taxon>
        <taxon>Atherinomorphae</taxon>
        <taxon>Cyprinodontiformes</taxon>
        <taxon>Poeciliidae</taxon>
        <taxon>Poeciliinae</taxon>
        <taxon>Gambusia</taxon>
    </lineage>
</organism>
<feature type="compositionally biased region" description="Low complexity" evidence="9">
    <location>
        <begin position="854"/>
        <end position="867"/>
    </location>
</feature>
<sequence>MWRSNMAARKRGEESDLATGNSEFPSRSTLNELVLSRSRDVDHSILAIFEDSSVSPESHNGAEEANESLLCALTEMLDRVGQDDDDDGIFSPFDLLPNTELLHRAKRTDEPRLQEPSPSFRLRPRPKPPNETSRTRSDREQRVERNGRPQILKKQNQKLLCSKTRRAKADVEVFTSTSLVSLVKLMHPYCLKLHVEKEDDPRKNKSLFSQEEVWRYERPSEDSDEEINVVSEDETPSKQTKEEEEGGSRGGGSLLKSVLLNGTISREKKRVSFGPVHVASFDESEKEEIEEKSRKTLEEPSGSALQTSAQPLEGSNGEQEKKGDTRTKSLSLQEYRQLRLNRRPLVEEHRNYTTSWPSVSELPKELPPILPLRKPNTAAEFNTFTQQVKLKEAKLHNHLHHRRLKSSKPEPRTSAASPPPEHSTTPSGRKPDSRSPAKKPKLVSSDPPNPVLVRLRSNKHPQQIQNESPALYERSSEPKLSTSPPNDDSKAMDTPLLQEANAKLTEMPPRIYPESPQDLSRAERPSSPDVGFAAITPRLHQPPTEGLMMPQEEFTDSTEPEPPQNDCRENSGADQSGIEAADLTSLLEQFEETQAIDDGICNNGPHPVPAASSLSSESNCRVGLDRPEPEGPELTSTSPLKPTVGPLEPASPGDDLQDVQSSDVPEPLHTEVVLSTQRNPPTRCRSLSLKLVQIIDPRPLPTRKVRTSQSEPPDAHNSAQIYAYLCCDHDYCGSAERCPPQAQQLAEAATKPERTADQVAEYRRSDQTRTSSETDTSPDEALRFSPRKAADRGGRDDSRAALCGLPTPPPTPPGRGRSRRRYRVRSPRSDSGSSSSSCSCSPKRPRIRRRRSESSSCSSSPSSCASPPRRHSEARSRSRSRTRSWSRSRSRSSSPQIYHRRWRDVSASRESRQRSREREMRIQKLKAIDERRVVYVGRIRRTMTHDELRERFSQFGEVECVSLHFRDGSDHYGFVTFYNTEDAFAAIDNGGKLRQPDELPFDLCFGGRRQFCNSDYADLDANREAEPPPPRSRFEDLDFDSLLKQAQRGLKRCFQ</sequence>
<feature type="compositionally biased region" description="Acidic residues" evidence="9">
    <location>
        <begin position="222"/>
        <end position="234"/>
    </location>
</feature>
<feature type="domain" description="RRM" evidence="10">
    <location>
        <begin position="932"/>
        <end position="1009"/>
    </location>
</feature>
<keyword evidence="4" id="KW-0805">Transcription regulation</keyword>
<dbReference type="InterPro" id="IPR012677">
    <property type="entry name" value="Nucleotide-bd_a/b_plait_sf"/>
</dbReference>
<feature type="compositionally biased region" description="Basic and acidic residues" evidence="9">
    <location>
        <begin position="133"/>
        <end position="147"/>
    </location>
</feature>
<feature type="region of interest" description="Disordered" evidence="9">
    <location>
        <begin position="1"/>
        <end position="29"/>
    </location>
</feature>
<feature type="compositionally biased region" description="Basic residues" evidence="9">
    <location>
        <begin position="396"/>
        <end position="406"/>
    </location>
</feature>
<dbReference type="Pfam" id="PF00076">
    <property type="entry name" value="RRM_1"/>
    <property type="match status" value="1"/>
</dbReference>
<evidence type="ECO:0000256" key="5">
    <source>
        <dbReference type="ARBA" id="ARBA00023159"/>
    </source>
</evidence>
<protein>
    <recommendedName>
        <fullName evidence="10">RRM domain-containing protein</fullName>
    </recommendedName>
</protein>
<evidence type="ECO:0000313" key="12">
    <source>
        <dbReference type="Proteomes" id="UP000250572"/>
    </source>
</evidence>
<feature type="compositionally biased region" description="Polar residues" evidence="9">
    <location>
        <begin position="18"/>
        <end position="29"/>
    </location>
</feature>
<evidence type="ECO:0000256" key="7">
    <source>
        <dbReference type="ARBA" id="ARBA00023242"/>
    </source>
</evidence>
<dbReference type="InterPro" id="IPR000504">
    <property type="entry name" value="RRM_dom"/>
</dbReference>
<feature type="compositionally biased region" description="Basic and acidic residues" evidence="9">
    <location>
        <begin position="788"/>
        <end position="799"/>
    </location>
</feature>